<dbReference type="AlphaFoldDB" id="A0AAN6Z2Q6"/>
<keyword evidence="3" id="KW-1185">Reference proteome</keyword>
<organism evidence="2 3">
    <name type="scientific">Parathielavia appendiculata</name>
    <dbReference type="NCBI Taxonomy" id="2587402"/>
    <lineage>
        <taxon>Eukaryota</taxon>
        <taxon>Fungi</taxon>
        <taxon>Dikarya</taxon>
        <taxon>Ascomycota</taxon>
        <taxon>Pezizomycotina</taxon>
        <taxon>Sordariomycetes</taxon>
        <taxon>Sordariomycetidae</taxon>
        <taxon>Sordariales</taxon>
        <taxon>Chaetomiaceae</taxon>
        <taxon>Parathielavia</taxon>
    </lineage>
</organism>
<evidence type="ECO:0000256" key="1">
    <source>
        <dbReference type="SAM" id="MobiDB-lite"/>
    </source>
</evidence>
<dbReference type="Proteomes" id="UP001302602">
    <property type="component" value="Unassembled WGS sequence"/>
</dbReference>
<accession>A0AAN6Z2Q6</accession>
<reference evidence="2" key="2">
    <citation type="submission" date="2023-05" db="EMBL/GenBank/DDBJ databases">
        <authorList>
            <consortium name="Lawrence Berkeley National Laboratory"/>
            <person name="Steindorff A."/>
            <person name="Hensen N."/>
            <person name="Bonometti L."/>
            <person name="Westerberg I."/>
            <person name="Brannstrom I.O."/>
            <person name="Guillou S."/>
            <person name="Cros-Aarteil S."/>
            <person name="Calhoun S."/>
            <person name="Haridas S."/>
            <person name="Kuo A."/>
            <person name="Mondo S."/>
            <person name="Pangilinan J."/>
            <person name="Riley R."/>
            <person name="Labutti K."/>
            <person name="Andreopoulos B."/>
            <person name="Lipzen A."/>
            <person name="Chen C."/>
            <person name="Yanf M."/>
            <person name="Daum C."/>
            <person name="Ng V."/>
            <person name="Clum A."/>
            <person name="Ohm R."/>
            <person name="Martin F."/>
            <person name="Silar P."/>
            <person name="Natvig D."/>
            <person name="Lalanne C."/>
            <person name="Gautier V."/>
            <person name="Ament-Velasquez S.L."/>
            <person name="Kruys A."/>
            <person name="Hutchinson M.I."/>
            <person name="Powell A.J."/>
            <person name="Barry K."/>
            <person name="Miller A.N."/>
            <person name="Grigoriev I.V."/>
            <person name="Debuchy R."/>
            <person name="Gladieux P."/>
            <person name="Thoren M.H."/>
            <person name="Johannesson H."/>
        </authorList>
    </citation>
    <scope>NUCLEOTIDE SEQUENCE</scope>
    <source>
        <strain evidence="2">CBS 731.68</strain>
    </source>
</reference>
<proteinExistence type="predicted"/>
<dbReference type="GeneID" id="87824338"/>
<sequence length="133" mass="15014">MLMRLGSVRVKKPEWTRVLSFAACQLPRKSDSASLLMEPHLLQGPFTRQTSNHSIAFYAVWAELSLVALISRASASKCVNESQENHSSANTHNFKPRSQPCSYRDSYVLYILSKHKGVSSLMDPAQHPSWPER</sequence>
<evidence type="ECO:0000313" key="2">
    <source>
        <dbReference type="EMBL" id="KAK4122827.1"/>
    </source>
</evidence>
<reference evidence="2" key="1">
    <citation type="journal article" date="2023" name="Mol. Phylogenet. Evol.">
        <title>Genome-scale phylogeny and comparative genomics of the fungal order Sordariales.</title>
        <authorList>
            <person name="Hensen N."/>
            <person name="Bonometti L."/>
            <person name="Westerberg I."/>
            <person name="Brannstrom I.O."/>
            <person name="Guillou S."/>
            <person name="Cros-Aarteil S."/>
            <person name="Calhoun S."/>
            <person name="Haridas S."/>
            <person name="Kuo A."/>
            <person name="Mondo S."/>
            <person name="Pangilinan J."/>
            <person name="Riley R."/>
            <person name="LaButti K."/>
            <person name="Andreopoulos B."/>
            <person name="Lipzen A."/>
            <person name="Chen C."/>
            <person name="Yan M."/>
            <person name="Daum C."/>
            <person name="Ng V."/>
            <person name="Clum A."/>
            <person name="Steindorff A."/>
            <person name="Ohm R.A."/>
            <person name="Martin F."/>
            <person name="Silar P."/>
            <person name="Natvig D.O."/>
            <person name="Lalanne C."/>
            <person name="Gautier V."/>
            <person name="Ament-Velasquez S.L."/>
            <person name="Kruys A."/>
            <person name="Hutchinson M.I."/>
            <person name="Powell A.J."/>
            <person name="Barry K."/>
            <person name="Miller A.N."/>
            <person name="Grigoriev I.V."/>
            <person name="Debuchy R."/>
            <person name="Gladieux P."/>
            <person name="Hiltunen Thoren M."/>
            <person name="Johannesson H."/>
        </authorList>
    </citation>
    <scope>NUCLEOTIDE SEQUENCE</scope>
    <source>
        <strain evidence="2">CBS 731.68</strain>
    </source>
</reference>
<feature type="compositionally biased region" description="Polar residues" evidence="1">
    <location>
        <begin position="80"/>
        <end position="93"/>
    </location>
</feature>
<name>A0AAN6Z2Q6_9PEZI</name>
<evidence type="ECO:0000313" key="3">
    <source>
        <dbReference type="Proteomes" id="UP001302602"/>
    </source>
</evidence>
<dbReference type="EMBL" id="MU853230">
    <property type="protein sequence ID" value="KAK4122827.1"/>
    <property type="molecule type" value="Genomic_DNA"/>
</dbReference>
<feature type="region of interest" description="Disordered" evidence="1">
    <location>
        <begin position="80"/>
        <end position="99"/>
    </location>
</feature>
<protein>
    <submittedName>
        <fullName evidence="2">Uncharacterized protein</fullName>
    </submittedName>
</protein>
<gene>
    <name evidence="2" type="ORF">N657DRAFT_481346</name>
</gene>
<dbReference type="RefSeq" id="XP_062646598.1">
    <property type="nucleotide sequence ID" value="XM_062787568.1"/>
</dbReference>
<comment type="caution">
    <text evidence="2">The sequence shown here is derived from an EMBL/GenBank/DDBJ whole genome shotgun (WGS) entry which is preliminary data.</text>
</comment>